<dbReference type="SUPFAM" id="SSF47473">
    <property type="entry name" value="EF-hand"/>
    <property type="match status" value="1"/>
</dbReference>
<evidence type="ECO:0000259" key="2">
    <source>
        <dbReference type="PROSITE" id="PS50020"/>
    </source>
</evidence>
<dbReference type="AlphaFoldDB" id="A0A8H3FYW7"/>
<protein>
    <submittedName>
        <fullName evidence="4">Neural cell expressed, developmentally down-regulated</fullName>
    </submittedName>
</protein>
<feature type="compositionally biased region" description="Polar residues" evidence="1">
    <location>
        <begin position="758"/>
        <end position="784"/>
    </location>
</feature>
<feature type="domain" description="WW" evidence="2">
    <location>
        <begin position="499"/>
        <end position="532"/>
    </location>
</feature>
<name>A0A8H3FYW7_9LECA</name>
<comment type="caution">
    <text evidence="4">The sequence shown here is derived from an EMBL/GenBank/DDBJ whole genome shotgun (WGS) entry which is preliminary data.</text>
</comment>
<evidence type="ECO:0000256" key="1">
    <source>
        <dbReference type="SAM" id="MobiDB-lite"/>
    </source>
</evidence>
<keyword evidence="5" id="KW-1185">Reference proteome</keyword>
<dbReference type="OrthoDB" id="5392845at2759"/>
<evidence type="ECO:0000313" key="4">
    <source>
        <dbReference type="EMBL" id="CAF9933439.1"/>
    </source>
</evidence>
<gene>
    <name evidence="4" type="primary">NEDD4L</name>
    <name evidence="4" type="ORF">IMSHALPRED_009361</name>
</gene>
<dbReference type="InterPro" id="IPR001202">
    <property type="entry name" value="WW_dom"/>
</dbReference>
<sequence>MSFGISIGDLVAIGTLASQLSNALRGAAPEFQDCASLCEDVSLVIQACTTSRTNSPFCEKDTKTIVLLNKSCNTTLASLQTLLRKYESLGSTSHRVRDTLGFAYAKGDCDKLRRRLGEHLLVINTFLTGSPVSAPDSSADELTPELFFALFSILHEEKLKPEQAGNLLSLDIEDDSKWATVRAVVVAKADFSGDYLDQKKPYVKSCIKRIAKDQSKAAAAEIPVGGEALVAAQKEDEELPIATRKRWVISPAKPKGNYNPRDNPWYTSIGRKWLQVVQVGFDVGIEQPPCVWGYSEDDAWLCLLPEGWSRTPTMLKRRAVLQQAYYYCFNNLSCQSGNRPRTSRAYFGYCPLSDDGSSTYFGVEGWNIKLGNSGSVRVWQHARATQTRSLPPSGARFQGSHAPVQGQRQRFGCVGFVSMLDRLPWDLDDEVSKDLVELLIGPNGLPVAADQDTLIESLPEEWLASRNDHARITYINTEEEWNSTVHPARFTDPDSEISNQLPEGWDRRLDSWGNLFFVDHHTKSATREDPRFNQKVNQETGLPIGWRAIKDHKGKEFFFQKKGKMIIGTYDPSTMPKKDLHSKNFLSKEPVEGEKPEISRAGLNLTGRKAHSKSVASTSLAIDSLEVAHPPDLPAQGAGTAILTSPSSVSSVSATPADASPMPTEEKVKYFTMFEEAPKADKWTITLEEALDQTKSFDLPVDIVKEIWERSDTNHDQRWDMGEYANAMHDIMIAISKQETLLQCKPPESAAPAAGQEAGTTTSQAPLAEPTQQLVVSSSDDPTTKTCGVEIAVQTLSLQSQGE</sequence>
<dbReference type="InterPro" id="IPR000261">
    <property type="entry name" value="EH_dom"/>
</dbReference>
<feature type="region of interest" description="Disordered" evidence="1">
    <location>
        <begin position="747"/>
        <end position="784"/>
    </location>
</feature>
<organism evidence="4 5">
    <name type="scientific">Imshaugia aleurites</name>
    <dbReference type="NCBI Taxonomy" id="172621"/>
    <lineage>
        <taxon>Eukaryota</taxon>
        <taxon>Fungi</taxon>
        <taxon>Dikarya</taxon>
        <taxon>Ascomycota</taxon>
        <taxon>Pezizomycotina</taxon>
        <taxon>Lecanoromycetes</taxon>
        <taxon>OSLEUM clade</taxon>
        <taxon>Lecanoromycetidae</taxon>
        <taxon>Lecanorales</taxon>
        <taxon>Lecanorineae</taxon>
        <taxon>Parmeliaceae</taxon>
        <taxon>Imshaugia</taxon>
    </lineage>
</organism>
<feature type="domain" description="EH" evidence="3">
    <location>
        <begin position="666"/>
        <end position="756"/>
    </location>
</feature>
<accession>A0A8H3FYW7</accession>
<dbReference type="PROSITE" id="PS50020">
    <property type="entry name" value="WW_DOMAIN_2"/>
    <property type="match status" value="1"/>
</dbReference>
<evidence type="ECO:0000259" key="3">
    <source>
        <dbReference type="PROSITE" id="PS50031"/>
    </source>
</evidence>
<dbReference type="Pfam" id="PF12763">
    <property type="entry name" value="EH"/>
    <property type="match status" value="1"/>
</dbReference>
<dbReference type="SUPFAM" id="SSF51045">
    <property type="entry name" value="WW domain"/>
    <property type="match status" value="1"/>
</dbReference>
<dbReference type="Proteomes" id="UP000664534">
    <property type="component" value="Unassembled WGS sequence"/>
</dbReference>
<dbReference type="EMBL" id="CAJPDT010000070">
    <property type="protein sequence ID" value="CAF9933439.1"/>
    <property type="molecule type" value="Genomic_DNA"/>
</dbReference>
<evidence type="ECO:0000313" key="5">
    <source>
        <dbReference type="Proteomes" id="UP000664534"/>
    </source>
</evidence>
<dbReference type="PROSITE" id="PS50031">
    <property type="entry name" value="EH"/>
    <property type="match status" value="1"/>
</dbReference>
<dbReference type="InterPro" id="IPR011992">
    <property type="entry name" value="EF-hand-dom_pair"/>
</dbReference>
<reference evidence="4" key="1">
    <citation type="submission" date="2021-03" db="EMBL/GenBank/DDBJ databases">
        <authorList>
            <person name="Tagirdzhanova G."/>
        </authorList>
    </citation>
    <scope>NUCLEOTIDE SEQUENCE</scope>
</reference>
<dbReference type="InterPro" id="IPR036020">
    <property type="entry name" value="WW_dom_sf"/>
</dbReference>
<dbReference type="Gene3D" id="1.10.238.10">
    <property type="entry name" value="EF-hand"/>
    <property type="match status" value="1"/>
</dbReference>
<dbReference type="Gene3D" id="2.20.70.10">
    <property type="match status" value="1"/>
</dbReference>
<proteinExistence type="predicted"/>